<feature type="region of interest" description="Disordered" evidence="1">
    <location>
        <begin position="38"/>
        <end position="62"/>
    </location>
</feature>
<keyword evidence="3" id="KW-1185">Reference proteome</keyword>
<proteinExistence type="predicted"/>
<evidence type="ECO:0000313" key="2">
    <source>
        <dbReference type="EMBL" id="MFC1458067.1"/>
    </source>
</evidence>
<comment type="caution">
    <text evidence="2">The sequence shown here is derived from an EMBL/GenBank/DDBJ whole genome shotgun (WGS) entry which is preliminary data.</text>
</comment>
<protein>
    <submittedName>
        <fullName evidence="2">HGGxSTG domain-containing protein</fullName>
    </submittedName>
</protein>
<dbReference type="EMBL" id="JBHOMY010000041">
    <property type="protein sequence ID" value="MFC1458067.1"/>
    <property type="molecule type" value="Genomic_DNA"/>
</dbReference>
<evidence type="ECO:0000313" key="3">
    <source>
        <dbReference type="Proteomes" id="UP001593940"/>
    </source>
</evidence>
<dbReference type="NCBIfam" id="NF041373">
    <property type="entry name" value="HGG_STG"/>
    <property type="match status" value="1"/>
</dbReference>
<reference evidence="2 3" key="1">
    <citation type="submission" date="2024-09" db="EMBL/GenBank/DDBJ databases">
        <title>Nodulacao em especies de Leguminosae Basais da Amazonia e Caracterizacao dos Rizobios e Bacterias Associadas aos Nodulos.</title>
        <authorList>
            <person name="Jambeiro I.C.A."/>
            <person name="Lopes I.S."/>
            <person name="Aguiar E.R.G.R."/>
            <person name="Santos A.F.J."/>
            <person name="Dos Santos J.M.F."/>
            <person name="Gross E."/>
        </authorList>
    </citation>
    <scope>NUCLEOTIDE SEQUENCE [LARGE SCALE GENOMIC DNA]</scope>
    <source>
        <strain evidence="2 3">BRUESC1165</strain>
    </source>
</reference>
<gene>
    <name evidence="2" type="ORF">ACETIH_15385</name>
</gene>
<dbReference type="RefSeq" id="WP_377030153.1">
    <property type="nucleotide sequence ID" value="NZ_JBHOMY010000041.1"/>
</dbReference>
<organism evidence="2 3">
    <name type="scientific">Microvirga arabica</name>
    <dbReference type="NCBI Taxonomy" id="1128671"/>
    <lineage>
        <taxon>Bacteria</taxon>
        <taxon>Pseudomonadati</taxon>
        <taxon>Pseudomonadota</taxon>
        <taxon>Alphaproteobacteria</taxon>
        <taxon>Hyphomicrobiales</taxon>
        <taxon>Methylobacteriaceae</taxon>
        <taxon>Microvirga</taxon>
    </lineage>
</organism>
<dbReference type="Proteomes" id="UP001593940">
    <property type="component" value="Unassembled WGS sequence"/>
</dbReference>
<dbReference type="InterPro" id="IPR047675">
    <property type="entry name" value="Putative_zinc-bd"/>
</dbReference>
<evidence type="ECO:0000256" key="1">
    <source>
        <dbReference type="SAM" id="MobiDB-lite"/>
    </source>
</evidence>
<sequence>MERNTREPESLRLTPRCGATTRAGTLCMRPRAKGRTRCRLHGGAAGSGAPKGERHGQYKHGRYTAEAVEERRAIAELLGRGK</sequence>
<accession>A0ABV6Y9X3</accession>
<name>A0ABV6Y9X3_9HYPH</name>